<dbReference type="Proteomes" id="UP001501612">
    <property type="component" value="Unassembled WGS sequence"/>
</dbReference>
<evidence type="ECO:0000256" key="2">
    <source>
        <dbReference type="SAM" id="Phobius"/>
    </source>
</evidence>
<proteinExistence type="predicted"/>
<evidence type="ECO:0000313" key="4">
    <source>
        <dbReference type="Proteomes" id="UP001501612"/>
    </source>
</evidence>
<dbReference type="EMBL" id="BAAAMY010000012">
    <property type="protein sequence ID" value="GAA1929258.1"/>
    <property type="molecule type" value="Genomic_DNA"/>
</dbReference>
<feature type="transmembrane region" description="Helical" evidence="2">
    <location>
        <begin position="6"/>
        <end position="27"/>
    </location>
</feature>
<comment type="caution">
    <text evidence="3">The sequence shown here is derived from an EMBL/GenBank/DDBJ whole genome shotgun (WGS) entry which is preliminary data.</text>
</comment>
<accession>A0ABP5B5W3</accession>
<keyword evidence="4" id="KW-1185">Reference proteome</keyword>
<sequence length="153" mass="16288">MVDRRLGYAIAWVVCAVVAIAIGIAAVTTVGASVRGRGPLGDGGIERSTQGQGRYDPEVAVSPLPGAEVVRQTVREEFGELDVKCRGAVAYATDARPDRAAGWDVVSFEPGPDDDVDAVFSNAGRSIEFEVYCNRGRPELADYEENTLPADDD</sequence>
<keyword evidence="2" id="KW-1133">Transmembrane helix</keyword>
<gene>
    <name evidence="3" type="ORF">GCM10009737_33950</name>
</gene>
<feature type="region of interest" description="Disordered" evidence="1">
    <location>
        <begin position="38"/>
        <end position="59"/>
    </location>
</feature>
<keyword evidence="2" id="KW-0472">Membrane</keyword>
<protein>
    <submittedName>
        <fullName evidence="3">Uncharacterized protein</fullName>
    </submittedName>
</protein>
<reference evidence="4" key="1">
    <citation type="journal article" date="2019" name="Int. J. Syst. Evol. Microbiol.">
        <title>The Global Catalogue of Microorganisms (GCM) 10K type strain sequencing project: providing services to taxonomists for standard genome sequencing and annotation.</title>
        <authorList>
            <consortium name="The Broad Institute Genomics Platform"/>
            <consortium name="The Broad Institute Genome Sequencing Center for Infectious Disease"/>
            <person name="Wu L."/>
            <person name="Ma J."/>
        </authorList>
    </citation>
    <scope>NUCLEOTIDE SEQUENCE [LARGE SCALE GENOMIC DNA]</scope>
    <source>
        <strain evidence="4">JCM 14046</strain>
    </source>
</reference>
<organism evidence="3 4">
    <name type="scientific">Nocardioides lentus</name>
    <dbReference type="NCBI Taxonomy" id="338077"/>
    <lineage>
        <taxon>Bacteria</taxon>
        <taxon>Bacillati</taxon>
        <taxon>Actinomycetota</taxon>
        <taxon>Actinomycetes</taxon>
        <taxon>Propionibacteriales</taxon>
        <taxon>Nocardioidaceae</taxon>
        <taxon>Nocardioides</taxon>
    </lineage>
</organism>
<keyword evidence="2" id="KW-0812">Transmembrane</keyword>
<evidence type="ECO:0000313" key="3">
    <source>
        <dbReference type="EMBL" id="GAA1929258.1"/>
    </source>
</evidence>
<name>A0ABP5B5W3_9ACTN</name>
<evidence type="ECO:0000256" key="1">
    <source>
        <dbReference type="SAM" id="MobiDB-lite"/>
    </source>
</evidence>